<feature type="non-terminal residue" evidence="2">
    <location>
        <position position="1"/>
    </location>
</feature>
<evidence type="ECO:0000313" key="3">
    <source>
        <dbReference type="Proteomes" id="UP000258309"/>
    </source>
</evidence>
<feature type="region of interest" description="Disordered" evidence="1">
    <location>
        <begin position="596"/>
        <end position="624"/>
    </location>
</feature>
<dbReference type="EMBL" id="NCSJ02000001">
    <property type="protein sequence ID" value="RFU36319.1"/>
    <property type="molecule type" value="Genomic_DNA"/>
</dbReference>
<dbReference type="AlphaFoldDB" id="A0A3E2HSJ6"/>
<accession>A0A3E2HSJ6</accession>
<name>A0A3E2HSJ6_SCYLI</name>
<dbReference type="Proteomes" id="UP000258309">
    <property type="component" value="Unassembled WGS sequence"/>
</dbReference>
<evidence type="ECO:0008006" key="4">
    <source>
        <dbReference type="Google" id="ProtNLM"/>
    </source>
</evidence>
<feature type="non-terminal residue" evidence="2">
    <location>
        <position position="814"/>
    </location>
</feature>
<gene>
    <name evidence="2" type="ORF">B7463_g112</name>
</gene>
<evidence type="ECO:0000313" key="2">
    <source>
        <dbReference type="EMBL" id="RFU36319.1"/>
    </source>
</evidence>
<organism evidence="2 3">
    <name type="scientific">Scytalidium lignicola</name>
    <name type="common">Hyphomycete</name>
    <dbReference type="NCBI Taxonomy" id="5539"/>
    <lineage>
        <taxon>Eukaryota</taxon>
        <taxon>Fungi</taxon>
        <taxon>Dikarya</taxon>
        <taxon>Ascomycota</taxon>
        <taxon>Pezizomycotina</taxon>
        <taxon>Leotiomycetes</taxon>
        <taxon>Leotiomycetes incertae sedis</taxon>
        <taxon>Scytalidium</taxon>
    </lineage>
</organism>
<feature type="compositionally biased region" description="Acidic residues" evidence="1">
    <location>
        <begin position="212"/>
        <end position="221"/>
    </location>
</feature>
<reference evidence="2 3" key="1">
    <citation type="submission" date="2018-05" db="EMBL/GenBank/DDBJ databases">
        <title>Draft genome sequence of Scytalidium lignicola DSM 105466, a ubiquitous saprotrophic fungus.</title>
        <authorList>
            <person name="Buettner E."/>
            <person name="Gebauer A.M."/>
            <person name="Hofrichter M."/>
            <person name="Liers C."/>
            <person name="Kellner H."/>
        </authorList>
    </citation>
    <scope>NUCLEOTIDE SEQUENCE [LARGE SCALE GENOMIC DNA]</scope>
    <source>
        <strain evidence="2 3">DSM 105466</strain>
    </source>
</reference>
<keyword evidence="3" id="KW-1185">Reference proteome</keyword>
<dbReference type="OrthoDB" id="5326346at2759"/>
<feature type="region of interest" description="Disordered" evidence="1">
    <location>
        <begin position="184"/>
        <end position="286"/>
    </location>
</feature>
<evidence type="ECO:0000256" key="1">
    <source>
        <dbReference type="SAM" id="MobiDB-lite"/>
    </source>
</evidence>
<proteinExistence type="predicted"/>
<feature type="compositionally biased region" description="Basic and acidic residues" evidence="1">
    <location>
        <begin position="611"/>
        <end position="624"/>
    </location>
</feature>
<protein>
    <recommendedName>
        <fullName evidence="4">BTB domain-containing protein</fullName>
    </recommendedName>
</protein>
<sequence length="814" mass="91573">MASYRQNKMAPTSSDRTRNLEEDPLIQMLLPIVAMPSAKLRVWLKRFYVTPLSASDARKILDAVHRLRPDEFQSRPSSRVLGKSTYDAILARSPTEINTYIENLQNDQKISTELANNVKNAIYSREPSLRPRVWVEAWNKFRLRRMEPETLIFMPNGDVTLTLIRNVMKDVAISSNTPSVASQLSVLGKSSPAPEQTPIDEDERREAAPEAGAEDPAEPEENVVYFVPDPPGGVDGPFYPPPPRGARGSDASSRRDRSPSPPASFWASLRKRAETVTEPSEDEEQVPALLEPVKQPERIIVSSHKVHCVVSSRHMMLASQQFQTILSGNTNEAITLRTKGHVSIPLAADLDAMIILLNIIHGASRKVPRQVSLEVLGKLAVLVRSFGMLGTVQFFSDTWIENQREGLPRSYNEDVLPLTFIFWVFDRPSEFKNMTRLAQRECDEKLDEDVGDIPIPHKIIDAIKRGREFAMETAITVINTLIAKYMDGGIVCDASLDDGLRYACDAMVLGSLMKSSRKIGIWPKPEAPFSGRKFKELARAIRRIRVLDVCNKSSNRRWNSLGPSSNCHGLEDSIGASLKNIEAGLDGLELSDYKEKSEDNNSGFQMFLRTPSEDKSKGETKQGTERSFPLYTKLDAVEVPKEDIKVSQREFSAPEFIYLTNGNSREREEPAQKEVKSTTRQYLRDFQQPELPLTPRLIANGANAVLRKEVKSTQNEKLKVITDKKLKRTTSYPKIPIEDVKSPVNELQVTPIVASIEEMVEEEPRPQKNEVKISMVEGREGPIDALTTAEEEDIEGPLPNLKIRKTKMRFSTRF</sequence>
<comment type="caution">
    <text evidence="2">The sequence shown here is derived from an EMBL/GenBank/DDBJ whole genome shotgun (WGS) entry which is preliminary data.</text>
</comment>